<evidence type="ECO:0000313" key="3">
    <source>
        <dbReference type="EMBL" id="RKP17235.1"/>
    </source>
</evidence>
<dbReference type="GO" id="GO:0004620">
    <property type="term" value="F:phospholipase activity"/>
    <property type="evidence" value="ECO:0007669"/>
    <property type="project" value="TreeGrafter"/>
</dbReference>
<gene>
    <name evidence="3" type="ORF">ROZALSC1DRAFT_30934</name>
</gene>
<dbReference type="InterPro" id="IPR004177">
    <property type="entry name" value="DDHD_dom"/>
</dbReference>
<dbReference type="Pfam" id="PF23463">
    <property type="entry name" value="WWE_2"/>
    <property type="match status" value="1"/>
</dbReference>
<dbReference type="GO" id="GO:0046872">
    <property type="term" value="F:metal ion binding"/>
    <property type="evidence" value="ECO:0007669"/>
    <property type="project" value="InterPro"/>
</dbReference>
<proteinExistence type="predicted"/>
<dbReference type="SMART" id="SM01127">
    <property type="entry name" value="DDHD"/>
    <property type="match status" value="1"/>
</dbReference>
<feature type="domain" description="DDHD" evidence="2">
    <location>
        <begin position="447"/>
        <end position="633"/>
    </location>
</feature>
<protein>
    <submittedName>
        <fullName evidence="3">DDHD-domain-containing protein</fullName>
    </submittedName>
</protein>
<dbReference type="Pfam" id="PF02862">
    <property type="entry name" value="DDHD"/>
    <property type="match status" value="1"/>
</dbReference>
<dbReference type="GO" id="GO:0005737">
    <property type="term" value="C:cytoplasm"/>
    <property type="evidence" value="ECO:0007669"/>
    <property type="project" value="TreeGrafter"/>
</dbReference>
<feature type="region of interest" description="Disordered" evidence="1">
    <location>
        <begin position="561"/>
        <end position="584"/>
    </location>
</feature>
<reference evidence="4" key="1">
    <citation type="journal article" date="2018" name="Nat. Microbiol.">
        <title>Leveraging single-cell genomics to expand the fungal tree of life.</title>
        <authorList>
            <person name="Ahrendt S.R."/>
            <person name="Quandt C.A."/>
            <person name="Ciobanu D."/>
            <person name="Clum A."/>
            <person name="Salamov A."/>
            <person name="Andreopoulos B."/>
            <person name="Cheng J.F."/>
            <person name="Woyke T."/>
            <person name="Pelin A."/>
            <person name="Henrissat B."/>
            <person name="Reynolds N.K."/>
            <person name="Benny G.L."/>
            <person name="Smith M.E."/>
            <person name="James T.Y."/>
            <person name="Grigoriev I.V."/>
        </authorList>
    </citation>
    <scope>NUCLEOTIDE SEQUENCE [LARGE SCALE GENOMIC DNA]</scope>
    <source>
        <strain evidence="4">CSF55</strain>
    </source>
</reference>
<dbReference type="PANTHER" id="PTHR23509">
    <property type="entry name" value="PA-PL1 PHOSPHOLIPASE FAMILY"/>
    <property type="match status" value="1"/>
</dbReference>
<organism evidence="3 4">
    <name type="scientific">Rozella allomycis (strain CSF55)</name>
    <dbReference type="NCBI Taxonomy" id="988480"/>
    <lineage>
        <taxon>Eukaryota</taxon>
        <taxon>Fungi</taxon>
        <taxon>Fungi incertae sedis</taxon>
        <taxon>Cryptomycota</taxon>
        <taxon>Cryptomycota incertae sedis</taxon>
        <taxon>Rozella</taxon>
    </lineage>
</organism>
<dbReference type="Proteomes" id="UP000281549">
    <property type="component" value="Unassembled WGS sequence"/>
</dbReference>
<accession>A0A4P9YDM5</accession>
<name>A0A4P9YDM5_ROZAC</name>
<dbReference type="InterPro" id="IPR058055">
    <property type="entry name" value="PA-PLA1"/>
</dbReference>
<evidence type="ECO:0000256" key="1">
    <source>
        <dbReference type="SAM" id="MobiDB-lite"/>
    </source>
</evidence>
<dbReference type="InterPro" id="IPR057826">
    <property type="entry name" value="WWE_C20G8.02"/>
</dbReference>
<dbReference type="PANTHER" id="PTHR23509:SF10">
    <property type="entry name" value="LD21067P"/>
    <property type="match status" value="1"/>
</dbReference>
<dbReference type="EMBL" id="ML005950">
    <property type="protein sequence ID" value="RKP17235.1"/>
    <property type="molecule type" value="Genomic_DNA"/>
</dbReference>
<evidence type="ECO:0000313" key="4">
    <source>
        <dbReference type="Proteomes" id="UP000281549"/>
    </source>
</evidence>
<dbReference type="PROSITE" id="PS51043">
    <property type="entry name" value="DDHD"/>
    <property type="match status" value="1"/>
</dbReference>
<dbReference type="AlphaFoldDB" id="A0A4P9YDM5"/>
<evidence type="ECO:0000259" key="2">
    <source>
        <dbReference type="PROSITE" id="PS51043"/>
    </source>
</evidence>
<sequence>MYWWFYSLETSPATDANAKIDSFKTYKISTIQKWLPFPYIDHVQLEREYSRKQSGNNYSSTLNVLEHELYEANIEDMTLKPIYWSGKTFTIRRSKWFYESENFIVPCDEVLERILEEKYLEFEAFVTADDENEEDCDIKPENESVRRASKKGFQVQEFKLGQPFEYMTGHFITGKHNKAWIHDTTIASQITKAIVHYVSKSHAVELPSYKFLRGINRFRMSAMQYNQQITLLNNEKEKYSVIIEMARVGESLALEKDCRFTPNHLVFVIHGIGQKMLEKKDRDIVVNTDQMRSIINRIHPDNKVMLLPVRWRTQLEMYSDGDNEKFDNLYKDITLQSIPMIREIMSDILLDILLYMSPSHSSLILETSVGELNRIYKLFKTNFPDFSGKVSFFGHSLGSIIAFDILCHQDIPPMSPKFANLRINSSEIPDWMPKPAIPVQNNPNFNLDFEVDNFFAVGSPIGVFVLLRGLKIIGGKNENTLKLYNTLLKSNSHEKLVTIACKRLFNISDFYDPISYRVEPLICRSFNEEPCAIESIKNETSNLAKGVNYLFKIKRNLTSSHSNLQSSNSRPQSPDENNDPHSIVQNLNNTGRVDYYLRNDSLLVNQYLNSINAHMSYWRNEDLLNFIIQNIYYT</sequence>